<protein>
    <submittedName>
        <fullName evidence="9">Uncharacterized protein</fullName>
    </submittedName>
</protein>
<comment type="subcellular location">
    <subcellularLocation>
        <location evidence="1">Nucleus membrane</location>
        <topology evidence="1">Multi-pass membrane protein</topology>
    </subcellularLocation>
</comment>
<dbReference type="PANTHER" id="PTHR14437:SF3">
    <property type="entry name" value="TRANSMEMBRANE PROTEIN 168"/>
    <property type="match status" value="1"/>
</dbReference>
<evidence type="ECO:0000313" key="10">
    <source>
        <dbReference type="Proteomes" id="UP001497482"/>
    </source>
</evidence>
<keyword evidence="3 8" id="KW-0812">Transmembrane</keyword>
<evidence type="ECO:0000256" key="2">
    <source>
        <dbReference type="ARBA" id="ARBA00007329"/>
    </source>
</evidence>
<organism evidence="9 10">
    <name type="scientific">Knipowitschia caucasica</name>
    <name type="common">Caucasian dwarf goby</name>
    <name type="synonym">Pomatoschistus caucasicus</name>
    <dbReference type="NCBI Taxonomy" id="637954"/>
    <lineage>
        <taxon>Eukaryota</taxon>
        <taxon>Metazoa</taxon>
        <taxon>Chordata</taxon>
        <taxon>Craniata</taxon>
        <taxon>Vertebrata</taxon>
        <taxon>Euteleostomi</taxon>
        <taxon>Actinopterygii</taxon>
        <taxon>Neopterygii</taxon>
        <taxon>Teleostei</taxon>
        <taxon>Neoteleostei</taxon>
        <taxon>Acanthomorphata</taxon>
        <taxon>Gobiaria</taxon>
        <taxon>Gobiiformes</taxon>
        <taxon>Gobioidei</taxon>
        <taxon>Gobiidae</taxon>
        <taxon>Gobiinae</taxon>
        <taxon>Knipowitschia</taxon>
    </lineage>
</organism>
<dbReference type="InterPro" id="IPR029713">
    <property type="entry name" value="TMEM168"/>
</dbReference>
<accession>A0AAV2L525</accession>
<feature type="transmembrane region" description="Helical" evidence="8">
    <location>
        <begin position="382"/>
        <end position="401"/>
    </location>
</feature>
<dbReference type="EMBL" id="OZ035842">
    <property type="protein sequence ID" value="CAL1595631.1"/>
    <property type="molecule type" value="Genomic_DNA"/>
</dbReference>
<comment type="similarity">
    <text evidence="2">Belongs to the TMEM168 family.</text>
</comment>
<proteinExistence type="inferred from homology"/>
<dbReference type="Proteomes" id="UP001497482">
    <property type="component" value="Chromosome 20"/>
</dbReference>
<feature type="transmembrane region" description="Helical" evidence="8">
    <location>
        <begin position="184"/>
        <end position="207"/>
    </location>
</feature>
<gene>
    <name evidence="9" type="ORF">KC01_LOCUS24405</name>
</gene>
<evidence type="ECO:0000256" key="1">
    <source>
        <dbReference type="ARBA" id="ARBA00004232"/>
    </source>
</evidence>
<dbReference type="GO" id="GO:0031965">
    <property type="term" value="C:nuclear membrane"/>
    <property type="evidence" value="ECO:0007669"/>
    <property type="project" value="UniProtKB-SubCell"/>
</dbReference>
<feature type="transmembrane region" description="Helical" evidence="8">
    <location>
        <begin position="219"/>
        <end position="240"/>
    </location>
</feature>
<evidence type="ECO:0000256" key="3">
    <source>
        <dbReference type="ARBA" id="ARBA00022692"/>
    </source>
</evidence>
<dbReference type="PANTHER" id="PTHR14437">
    <property type="entry name" value="TRANSMEMBRANE PROTEIN 168"/>
    <property type="match status" value="1"/>
</dbReference>
<evidence type="ECO:0000313" key="9">
    <source>
        <dbReference type="EMBL" id="CAL1595631.1"/>
    </source>
</evidence>
<keyword evidence="5 8" id="KW-0472">Membrane</keyword>
<evidence type="ECO:0000256" key="6">
    <source>
        <dbReference type="ARBA" id="ARBA00023180"/>
    </source>
</evidence>
<reference evidence="9 10" key="1">
    <citation type="submission" date="2024-04" db="EMBL/GenBank/DDBJ databases">
        <authorList>
            <person name="Waldvogel A.-M."/>
            <person name="Schoenle A."/>
        </authorList>
    </citation>
    <scope>NUCLEOTIDE SEQUENCE [LARGE SCALE GENOMIC DNA]</scope>
</reference>
<feature type="transmembrane region" description="Helical" evidence="8">
    <location>
        <begin position="142"/>
        <end position="164"/>
    </location>
</feature>
<dbReference type="AlphaFoldDB" id="A0AAV2L525"/>
<keyword evidence="4 8" id="KW-1133">Transmembrane helix</keyword>
<name>A0AAV2L525_KNICA</name>
<feature type="transmembrane region" description="Helical" evidence="8">
    <location>
        <begin position="314"/>
        <end position="342"/>
    </location>
</feature>
<sequence>MCRFLRYCVSHCLHAAMTRLEEVKGARLEEVKGARLEEVKGARLEEVSVWSSVRMVGSLSGVNLLLALFLGLYVRWEKTEGSTILVILVLALLVLGLASVLHYFFNMERLSLSLLHLWFGFLLGLLSFINPVSVRTDVKERAANYMLLASMVLRTMWALLERLFGRTRFRPAFLTSAERVELCGFAVASTTLLINKSVSVSVLLLSLGTVMVALRLKALLSLPCLVSFAVVTGAAFFQSLRLDVNPLALCCFFSQLICDPLLDLYFSGLSVTQRWRPFLMWRGLWRRLSLLPLLLVEVVFLALCARKLLNLDPWFLLVPGFMVTSLFWSISHLVFVATVWGFHTKLSDCQRLCWSQGPDFSGLDKIMASKGMRHYCLVSERLLLFTLGSTVAVGALCWQSPP</sequence>
<evidence type="ECO:0000256" key="5">
    <source>
        <dbReference type="ARBA" id="ARBA00023136"/>
    </source>
</evidence>
<keyword evidence="7" id="KW-0539">Nucleus</keyword>
<evidence type="ECO:0000256" key="4">
    <source>
        <dbReference type="ARBA" id="ARBA00022989"/>
    </source>
</evidence>
<feature type="transmembrane region" description="Helical" evidence="8">
    <location>
        <begin position="53"/>
        <end position="73"/>
    </location>
</feature>
<feature type="transmembrane region" description="Helical" evidence="8">
    <location>
        <begin position="111"/>
        <end position="130"/>
    </location>
</feature>
<evidence type="ECO:0000256" key="7">
    <source>
        <dbReference type="ARBA" id="ARBA00023242"/>
    </source>
</evidence>
<keyword evidence="10" id="KW-1185">Reference proteome</keyword>
<feature type="transmembrane region" description="Helical" evidence="8">
    <location>
        <begin position="288"/>
        <end position="308"/>
    </location>
</feature>
<feature type="transmembrane region" description="Helical" evidence="8">
    <location>
        <begin position="85"/>
        <end position="105"/>
    </location>
</feature>
<keyword evidence="6" id="KW-0325">Glycoprotein</keyword>
<evidence type="ECO:0000256" key="8">
    <source>
        <dbReference type="SAM" id="Phobius"/>
    </source>
</evidence>